<dbReference type="AlphaFoldDB" id="A0A4R0JZL5"/>
<gene>
    <name evidence="1" type="ORF">E0H75_24470</name>
</gene>
<keyword evidence="2" id="KW-1185">Reference proteome</keyword>
<comment type="caution">
    <text evidence="1">The sequence shown here is derived from an EMBL/GenBank/DDBJ whole genome shotgun (WGS) entry which is preliminary data.</text>
</comment>
<evidence type="ECO:0000313" key="2">
    <source>
        <dbReference type="Proteomes" id="UP000293342"/>
    </source>
</evidence>
<sequence length="105" mass="12042">MAGSPQPNWPALERLKEELQREFRKQGVDHVEYVLAFSAPFDVWVWLGTATDAERDTLAADRALDDRVRAAADRCGLAEIVRGTAVESNETVDREYDGQWFYRLR</sequence>
<protein>
    <submittedName>
        <fullName evidence="1">Uncharacterized protein</fullName>
    </submittedName>
</protein>
<dbReference type="OrthoDB" id="3829649at2"/>
<dbReference type="Proteomes" id="UP000293342">
    <property type="component" value="Unassembled WGS sequence"/>
</dbReference>
<organism evidence="1 2">
    <name type="scientific">Kribbella capetownensis</name>
    <dbReference type="NCBI Taxonomy" id="1572659"/>
    <lineage>
        <taxon>Bacteria</taxon>
        <taxon>Bacillati</taxon>
        <taxon>Actinomycetota</taxon>
        <taxon>Actinomycetes</taxon>
        <taxon>Propionibacteriales</taxon>
        <taxon>Kribbellaceae</taxon>
        <taxon>Kribbella</taxon>
    </lineage>
</organism>
<evidence type="ECO:0000313" key="1">
    <source>
        <dbReference type="EMBL" id="TCC47895.1"/>
    </source>
</evidence>
<dbReference type="RefSeq" id="WP_131515954.1">
    <property type="nucleotide sequence ID" value="NZ_SJKD01000005.1"/>
</dbReference>
<proteinExistence type="predicted"/>
<dbReference type="EMBL" id="SJKD01000005">
    <property type="protein sequence ID" value="TCC47895.1"/>
    <property type="molecule type" value="Genomic_DNA"/>
</dbReference>
<reference evidence="1 2" key="1">
    <citation type="submission" date="2019-02" db="EMBL/GenBank/DDBJ databases">
        <title>Kribbella capetownensis sp. nov. and Kribbella speibonae sp. nov., isolated from soil.</title>
        <authorList>
            <person name="Curtis S.M."/>
            <person name="Norton I."/>
            <person name="Everest G.J."/>
            <person name="Meyers P.R."/>
        </authorList>
    </citation>
    <scope>NUCLEOTIDE SEQUENCE [LARGE SCALE GENOMIC DNA]</scope>
    <source>
        <strain evidence="1 2">YM53</strain>
    </source>
</reference>
<accession>A0A4R0JZL5</accession>
<name>A0A4R0JZL5_9ACTN</name>